<evidence type="ECO:0000313" key="2">
    <source>
        <dbReference type="Proteomes" id="UP000678679"/>
    </source>
</evidence>
<keyword evidence="2" id="KW-1185">Reference proteome</keyword>
<gene>
    <name evidence="1" type="ORF">KMW28_22300</name>
</gene>
<dbReference type="AlphaFoldDB" id="A0AAX1NC70"/>
<dbReference type="RefSeq" id="WP_169662171.1">
    <property type="nucleotide sequence ID" value="NZ_CP076133.1"/>
</dbReference>
<organism evidence="1 2">
    <name type="scientific">Flammeovirga yaeyamensis</name>
    <dbReference type="NCBI Taxonomy" id="367791"/>
    <lineage>
        <taxon>Bacteria</taxon>
        <taxon>Pseudomonadati</taxon>
        <taxon>Bacteroidota</taxon>
        <taxon>Cytophagia</taxon>
        <taxon>Cytophagales</taxon>
        <taxon>Flammeovirgaceae</taxon>
        <taxon>Flammeovirga</taxon>
    </lineage>
</organism>
<dbReference type="Proteomes" id="UP000678679">
    <property type="component" value="Chromosome 2"/>
</dbReference>
<sequence length="345" mass="39925">MKKKRASLFFLKRRFIKIQKKKDFRKKYLRIKNSSRLSQAQIQFSKRIKKSICKPLPEFSSFREKPEILINYINDLQLNINNRKEIYINMKNVKSISQGAIISILSIINQRNDNNLPIFGSIPKNNKVAKILESSGFYNSLKGNDVGYNQSPNIILNNRHSQVDPVLCDEIVQKAMQTICGVKKRNSKLYGLIMEMMANSINHGYPKGNNLLNLTFRSAWFIKKSWLLSISHQKEKVTFVFLDYGVGILETIKLKLGQKVLNSISPRNEKILLQVFNGKIGSRTGLPFRGKGLPKIYTSFQQNYISDLFVLTNNVILDYKNQNFYKLKSDFNGTLYIFEIDKTCL</sequence>
<accession>A0AAX1NC70</accession>
<evidence type="ECO:0008006" key="3">
    <source>
        <dbReference type="Google" id="ProtNLM"/>
    </source>
</evidence>
<reference evidence="1 2" key="1">
    <citation type="submission" date="2021-05" db="EMBL/GenBank/DDBJ databases">
        <title>Comparative genomic studies on the polysaccharide-degrading batcterial strains of the Flammeovirga genus.</title>
        <authorList>
            <person name="Zewei F."/>
            <person name="Zheng Z."/>
            <person name="Yu L."/>
            <person name="Ruyue G."/>
            <person name="Yanhong M."/>
            <person name="Yuanyuan C."/>
            <person name="Jingyan G."/>
            <person name="Wenjun H."/>
        </authorList>
    </citation>
    <scope>NUCLEOTIDE SEQUENCE [LARGE SCALE GENOMIC DNA]</scope>
    <source>
        <strain evidence="1 2">NBRC:100898</strain>
    </source>
</reference>
<dbReference type="EMBL" id="CP076133">
    <property type="protein sequence ID" value="QWG05158.1"/>
    <property type="molecule type" value="Genomic_DNA"/>
</dbReference>
<dbReference type="KEGG" id="fya:KMW28_22300"/>
<name>A0AAX1NC70_9BACT</name>
<proteinExistence type="predicted"/>
<evidence type="ECO:0000313" key="1">
    <source>
        <dbReference type="EMBL" id="QWG05158.1"/>
    </source>
</evidence>
<protein>
    <recommendedName>
        <fullName evidence="3">ATP-binding protein</fullName>
    </recommendedName>
</protein>